<reference evidence="1 2" key="1">
    <citation type="submission" date="2019-10" db="EMBL/GenBank/DDBJ databases">
        <title>Complete genome sequences for adaption low water activity.</title>
        <authorList>
            <person name="Zhao L."/>
            <person name="Zhong J."/>
        </authorList>
    </citation>
    <scope>NUCLEOTIDE SEQUENCE [LARGE SCALE GENOMIC DNA]</scope>
    <source>
        <strain evidence="1 2">FDU301</strain>
        <plasmid evidence="2">pfdu301a</plasmid>
    </source>
</reference>
<organism evidence="1 2">
    <name type="scientific">Priestia megaterium</name>
    <name type="common">Bacillus megaterium</name>
    <dbReference type="NCBI Taxonomy" id="1404"/>
    <lineage>
        <taxon>Bacteria</taxon>
        <taxon>Bacillati</taxon>
        <taxon>Bacillota</taxon>
        <taxon>Bacilli</taxon>
        <taxon>Bacillales</taxon>
        <taxon>Bacillaceae</taxon>
        <taxon>Priestia</taxon>
    </lineage>
</organism>
<geneLocation type="plasmid" evidence="2">
    <name>pfdu301a</name>
</geneLocation>
<proteinExistence type="predicted"/>
<dbReference type="RefSeq" id="WP_171778547.1">
    <property type="nucleotide sequence ID" value="NZ_CP045273.1"/>
</dbReference>
<evidence type="ECO:0000313" key="1">
    <source>
        <dbReference type="EMBL" id="QJX80553.1"/>
    </source>
</evidence>
<dbReference type="Proteomes" id="UP000501076">
    <property type="component" value="Plasmid pFDU301A"/>
</dbReference>
<sequence length="70" mass="8601">MNRKSKYDDATRDQILKEAWEWVRPRTEEELEEARRALKYPGRYRKPTPSTCQCNEVTLYFFGIQIKFRR</sequence>
<accession>A0A6M6E0B6</accession>
<gene>
    <name evidence="1" type="ORF">FDZ14_31175</name>
</gene>
<keyword evidence="1" id="KW-0614">Plasmid</keyword>
<protein>
    <submittedName>
        <fullName evidence="1">Uncharacterized protein</fullName>
    </submittedName>
</protein>
<dbReference type="AlphaFoldDB" id="A0A6M6E0B6"/>
<dbReference type="EMBL" id="CP045273">
    <property type="protein sequence ID" value="QJX80553.1"/>
    <property type="molecule type" value="Genomic_DNA"/>
</dbReference>
<evidence type="ECO:0000313" key="2">
    <source>
        <dbReference type="Proteomes" id="UP000501076"/>
    </source>
</evidence>
<name>A0A6M6E0B6_PRIMG</name>